<name>A0ACC1TD35_9APHY</name>
<dbReference type="EMBL" id="JANHOG010000096">
    <property type="protein sequence ID" value="KAJ3558312.1"/>
    <property type="molecule type" value="Genomic_DNA"/>
</dbReference>
<comment type="caution">
    <text evidence="1">The sequence shown here is derived from an EMBL/GenBank/DDBJ whole genome shotgun (WGS) entry which is preliminary data.</text>
</comment>
<sequence>MSWIQMPDLVISPFLVQASTMALEKQNKAVDLSHHLSNLSKARVVSPLKGLAKYMGNPNLITLAGGMPHPSYFPFADISANALVSDSFSLEPVERESSLMWVWKLLGVVNAKEKTMPITVPKFPSSSDEINLAVALQYGTAQGIVQLQKFLKEFSLKVYQPAYSDCTTLVDTGNTDGWSRAVLTLCNPGEMFLTEEWTYPSAVYASQPYNLRPVPVAMDSEGMRADDLRKVLSEWDESKRGAKRPHVMYTVPVGQNPSGATMGGERKKAIYDICVEYDVIIVEDDPYYFLQQGDYKPKSERTVATVKHSADKFLSGLAPSYLKFDYQGRVIRLDTFSKYVAPGSRLGWFTCSPQMAERLERQGETTTQAPCGFGQSLITKLLTTWKYDGYVRWLHGLAVEYKSRRDYFIDCLADEFHLKSNQAIAEGIWAGCDVLEAYGKCDGMVEKYSLGTKYFSFVPPTSGMFVWIKMHFESVPSFKEGDEETLEVQLWERIAEAGVLMAPGWYFSATNLVDSGEGHYRISFSNAEFATMKKAVNIFGKTVREFFKQ</sequence>
<accession>A0ACC1TD35</accession>
<gene>
    <name evidence="1" type="ORF">NM688_g998</name>
</gene>
<organism evidence="1 2">
    <name type="scientific">Phlebia brevispora</name>
    <dbReference type="NCBI Taxonomy" id="194682"/>
    <lineage>
        <taxon>Eukaryota</taxon>
        <taxon>Fungi</taxon>
        <taxon>Dikarya</taxon>
        <taxon>Basidiomycota</taxon>
        <taxon>Agaricomycotina</taxon>
        <taxon>Agaricomycetes</taxon>
        <taxon>Polyporales</taxon>
        <taxon>Meruliaceae</taxon>
        <taxon>Phlebia</taxon>
    </lineage>
</organism>
<dbReference type="Proteomes" id="UP001148662">
    <property type="component" value="Unassembled WGS sequence"/>
</dbReference>
<reference evidence="1" key="1">
    <citation type="submission" date="2022-07" db="EMBL/GenBank/DDBJ databases">
        <title>Genome Sequence of Phlebia brevispora.</title>
        <authorList>
            <person name="Buettner E."/>
        </authorList>
    </citation>
    <scope>NUCLEOTIDE SEQUENCE</scope>
    <source>
        <strain evidence="1">MPL23</strain>
    </source>
</reference>
<proteinExistence type="predicted"/>
<keyword evidence="2" id="KW-1185">Reference proteome</keyword>
<evidence type="ECO:0000313" key="2">
    <source>
        <dbReference type="Proteomes" id="UP001148662"/>
    </source>
</evidence>
<evidence type="ECO:0000313" key="1">
    <source>
        <dbReference type="EMBL" id="KAJ3558312.1"/>
    </source>
</evidence>
<protein>
    <submittedName>
        <fullName evidence="1">Uncharacterized protein</fullName>
    </submittedName>
</protein>